<feature type="domain" description="J" evidence="2">
    <location>
        <begin position="4"/>
        <end position="69"/>
    </location>
</feature>
<dbReference type="SUPFAM" id="SSF49493">
    <property type="entry name" value="HSP40/DnaJ peptide-binding domain"/>
    <property type="match status" value="1"/>
</dbReference>
<organism evidence="3">
    <name type="scientific">Marseillevirus LCMAC202</name>
    <dbReference type="NCBI Taxonomy" id="2506606"/>
    <lineage>
        <taxon>Viruses</taxon>
        <taxon>Varidnaviria</taxon>
        <taxon>Bamfordvirae</taxon>
        <taxon>Nucleocytoviricota</taxon>
        <taxon>Megaviricetes</taxon>
        <taxon>Pimascovirales</taxon>
        <taxon>Pimascovirales incertae sedis</taxon>
        <taxon>Marseilleviridae</taxon>
    </lineage>
</organism>
<dbReference type="InterPro" id="IPR036869">
    <property type="entry name" value="J_dom_sf"/>
</dbReference>
<dbReference type="Pfam" id="PF00226">
    <property type="entry name" value="DnaJ"/>
    <property type="match status" value="1"/>
</dbReference>
<dbReference type="GO" id="GO:0051087">
    <property type="term" value="F:protein-folding chaperone binding"/>
    <property type="evidence" value="ECO:0007669"/>
    <property type="project" value="TreeGrafter"/>
</dbReference>
<dbReference type="GO" id="GO:0051082">
    <property type="term" value="F:unfolded protein binding"/>
    <property type="evidence" value="ECO:0007669"/>
    <property type="project" value="InterPro"/>
</dbReference>
<dbReference type="PRINTS" id="PR00625">
    <property type="entry name" value="JDOMAIN"/>
</dbReference>
<dbReference type="PROSITE" id="PS50076">
    <property type="entry name" value="DNAJ_2"/>
    <property type="match status" value="1"/>
</dbReference>
<dbReference type="CDD" id="cd10747">
    <property type="entry name" value="DnaJ_C"/>
    <property type="match status" value="1"/>
</dbReference>
<protein>
    <submittedName>
        <fullName evidence="3">Chaperone protein</fullName>
    </submittedName>
</protein>
<dbReference type="Pfam" id="PF01556">
    <property type="entry name" value="DnaJ_C"/>
    <property type="match status" value="1"/>
</dbReference>
<dbReference type="InterPro" id="IPR002939">
    <property type="entry name" value="DnaJ_C"/>
</dbReference>
<sequence length="338" mass="37658">MGKDYYKILGLSRCATPIEIRTAYLKLAREWHPDLTEDKVIAKEKFQDISEAFEILSHPTRKKIFDERGEEGLTAGGKRTTTGPLANRGIPPNSANRLAAQFFGFGIQGLDPSTGAPLGGNNVPGRMGIPGFNLHGFTGGKTVTNANGMRTTTYTRPQRSTAISNPVPPKPTKRQVLRPLECTYEELFHGCEKDVEWDAYENKQQLTKIFTVDVKPGWMVGQKIEVEDGNDDVTIIVTETPHDIFKRKKDDLYYTTDITLQQALCSGEIIIPTIVKDKNLKLQFGGTISSGHEHEIPGHGMPIVDTNNRGKLIVTFNVQLPNKLSKDQRERIGEILKE</sequence>
<reference evidence="3" key="1">
    <citation type="journal article" date="2019" name="MBio">
        <title>Virus Genomes from Deep Sea Sediments Expand the Ocean Megavirome and Support Independent Origins of Viral Gigantism.</title>
        <authorList>
            <person name="Backstrom D."/>
            <person name="Yutin N."/>
            <person name="Jorgensen S.L."/>
            <person name="Dharamshi J."/>
            <person name="Homa F."/>
            <person name="Zaremba-Niedwiedzka K."/>
            <person name="Spang A."/>
            <person name="Wolf Y.I."/>
            <person name="Koonin E.V."/>
            <person name="Ettema T.J."/>
        </authorList>
    </citation>
    <scope>NUCLEOTIDE SEQUENCE</scope>
</reference>
<proteinExistence type="predicted"/>
<name>A0A481YYV6_9VIRU</name>
<keyword evidence="1" id="KW-0143">Chaperone</keyword>
<accession>A0A481YYV6</accession>
<dbReference type="PANTHER" id="PTHR24078:SF553">
    <property type="entry name" value="DNAJ HOMOLOG SUBFAMILY B MEMBER 5"/>
    <property type="match status" value="1"/>
</dbReference>
<dbReference type="PANTHER" id="PTHR24078">
    <property type="entry name" value="DNAJ HOMOLOG SUBFAMILY C MEMBER"/>
    <property type="match status" value="1"/>
</dbReference>
<dbReference type="EMBL" id="MK500377">
    <property type="protein sequence ID" value="QBK88170.1"/>
    <property type="molecule type" value="Genomic_DNA"/>
</dbReference>
<dbReference type="CDD" id="cd06257">
    <property type="entry name" value="DnaJ"/>
    <property type="match status" value="1"/>
</dbReference>
<dbReference type="InterPro" id="IPR001623">
    <property type="entry name" value="DnaJ_domain"/>
</dbReference>
<dbReference type="InterPro" id="IPR008971">
    <property type="entry name" value="HSP40/DnaJ_pept-bd"/>
</dbReference>
<evidence type="ECO:0000313" key="3">
    <source>
        <dbReference type="EMBL" id="QBK88170.1"/>
    </source>
</evidence>
<dbReference type="SUPFAM" id="SSF46565">
    <property type="entry name" value="Chaperone J-domain"/>
    <property type="match status" value="1"/>
</dbReference>
<dbReference type="Gene3D" id="2.60.260.20">
    <property type="entry name" value="Urease metallochaperone UreE, N-terminal domain"/>
    <property type="match status" value="2"/>
</dbReference>
<dbReference type="InterPro" id="IPR051339">
    <property type="entry name" value="DnaJ_subfamily_B"/>
</dbReference>
<evidence type="ECO:0000256" key="1">
    <source>
        <dbReference type="ARBA" id="ARBA00023186"/>
    </source>
</evidence>
<dbReference type="GO" id="GO:0006457">
    <property type="term" value="P:protein folding"/>
    <property type="evidence" value="ECO:0007669"/>
    <property type="project" value="InterPro"/>
</dbReference>
<dbReference type="FunFam" id="2.60.260.20:FF:000013">
    <property type="entry name" value="DnaJ subfamily B member 11"/>
    <property type="match status" value="1"/>
</dbReference>
<gene>
    <name evidence="3" type="ORF">LCMAC202_05320</name>
</gene>
<dbReference type="SMART" id="SM00271">
    <property type="entry name" value="DnaJ"/>
    <property type="match status" value="1"/>
</dbReference>
<evidence type="ECO:0000259" key="2">
    <source>
        <dbReference type="PROSITE" id="PS50076"/>
    </source>
</evidence>
<dbReference type="Gene3D" id="1.10.287.110">
    <property type="entry name" value="DnaJ domain"/>
    <property type="match status" value="1"/>
</dbReference>